<dbReference type="Proteomes" id="UP000000599">
    <property type="component" value="Chromosome F"/>
</dbReference>
<keyword evidence="2" id="KW-1185">Reference proteome</keyword>
<dbReference type="EMBL" id="CR382138">
    <property type="protein sequence ID" value="CAG88700.2"/>
    <property type="molecule type" value="Genomic_DNA"/>
</dbReference>
<dbReference type="GeneID" id="2903881"/>
<organism evidence="1 2">
    <name type="scientific">Debaryomyces hansenii (strain ATCC 36239 / CBS 767 / BCRC 21394 / JCM 1990 / NBRC 0083 / IGC 2968)</name>
    <name type="common">Yeast</name>
    <name type="synonym">Torulaspora hansenii</name>
    <dbReference type="NCBI Taxonomy" id="284592"/>
    <lineage>
        <taxon>Eukaryota</taxon>
        <taxon>Fungi</taxon>
        <taxon>Dikarya</taxon>
        <taxon>Ascomycota</taxon>
        <taxon>Saccharomycotina</taxon>
        <taxon>Pichiomycetes</taxon>
        <taxon>Debaryomycetaceae</taxon>
        <taxon>Debaryomyces</taxon>
    </lineage>
</organism>
<evidence type="ECO:0000313" key="2">
    <source>
        <dbReference type="Proteomes" id="UP000000599"/>
    </source>
</evidence>
<dbReference type="eggNOG" id="ENOG502RMB5">
    <property type="taxonomic scope" value="Eukaryota"/>
</dbReference>
<dbReference type="HOGENOM" id="CLU_915605_0_0_1"/>
<reference evidence="1 2" key="1">
    <citation type="journal article" date="2004" name="Nature">
        <title>Genome evolution in yeasts.</title>
        <authorList>
            <consortium name="Genolevures"/>
            <person name="Dujon B."/>
            <person name="Sherman D."/>
            <person name="Fischer G."/>
            <person name="Durrens P."/>
            <person name="Casaregola S."/>
            <person name="Lafontaine I."/>
            <person name="de Montigny J."/>
            <person name="Marck C."/>
            <person name="Neuveglise C."/>
            <person name="Talla E."/>
            <person name="Goffard N."/>
            <person name="Frangeul L."/>
            <person name="Aigle M."/>
            <person name="Anthouard V."/>
            <person name="Babour A."/>
            <person name="Barbe V."/>
            <person name="Barnay S."/>
            <person name="Blanchin S."/>
            <person name="Beckerich J.M."/>
            <person name="Beyne E."/>
            <person name="Bleykasten C."/>
            <person name="Boisrame A."/>
            <person name="Boyer J."/>
            <person name="Cattolico L."/>
            <person name="Confanioleri F."/>
            <person name="de Daruvar A."/>
            <person name="Despons L."/>
            <person name="Fabre E."/>
            <person name="Fairhead C."/>
            <person name="Ferry-Dumazet H."/>
            <person name="Groppi A."/>
            <person name="Hantraye F."/>
            <person name="Hennequin C."/>
            <person name="Jauniaux N."/>
            <person name="Joyet P."/>
            <person name="Kachouri R."/>
            <person name="Kerrest A."/>
            <person name="Koszul R."/>
            <person name="Lemaire M."/>
            <person name="Lesur I."/>
            <person name="Ma L."/>
            <person name="Muller H."/>
            <person name="Nicaud J.M."/>
            <person name="Nikolski M."/>
            <person name="Oztas S."/>
            <person name="Ozier-Kalogeropoulos O."/>
            <person name="Pellenz S."/>
            <person name="Potier S."/>
            <person name="Richard G.F."/>
            <person name="Straub M.L."/>
            <person name="Suleau A."/>
            <person name="Swennene D."/>
            <person name="Tekaia F."/>
            <person name="Wesolowski-Louvel M."/>
            <person name="Westhof E."/>
            <person name="Wirth B."/>
            <person name="Zeniou-Meyer M."/>
            <person name="Zivanovic I."/>
            <person name="Bolotin-Fukuhara M."/>
            <person name="Thierry A."/>
            <person name="Bouchier C."/>
            <person name="Caudron B."/>
            <person name="Scarpelli C."/>
            <person name="Gaillardin C."/>
            <person name="Weissenbach J."/>
            <person name="Wincker P."/>
            <person name="Souciet J.L."/>
        </authorList>
    </citation>
    <scope>NUCLEOTIDE SEQUENCE [LARGE SCALE GENOMIC DNA]</scope>
    <source>
        <strain evidence="2">ATCC 36239 / CBS 767 / BCRC 21394 / JCM 1990 / NBRC 0083 / IGC 2968</strain>
    </source>
</reference>
<dbReference type="AlphaFoldDB" id="Q6BN24"/>
<dbReference type="RefSeq" id="XP_460396.2">
    <property type="nucleotide sequence ID" value="XM_460396.1"/>
</dbReference>
<gene>
    <name evidence="1" type="ordered locus">DEHA2F00814g</name>
</gene>
<name>Q6BN24_DEBHA</name>
<accession>Q6BN24</accession>
<dbReference type="OrthoDB" id="4084018at2759"/>
<protein>
    <submittedName>
        <fullName evidence="1">DEHA2F00814p</fullName>
    </submittedName>
</protein>
<evidence type="ECO:0000313" key="1">
    <source>
        <dbReference type="EMBL" id="CAG88700.2"/>
    </source>
</evidence>
<dbReference type="KEGG" id="dha:DEHA2F00814g"/>
<dbReference type="OMA" id="DWENASM"/>
<proteinExistence type="predicted"/>
<sequence>MDGTRLDIVKEILSGNGISLKEEKGNIEDSAKIQTTYIRRLENDIHLVSSFINQANVSIEKLILKTKNTSHEDSISLKKDIIALSDTYGRLPYLSDKSDVIGIASASSIIDSLIQQQTEASIHLNKKNEIDSYEITSKQALVEEYKRLLQLIDQKHITEQEKLEEIDQKTSAMESDPISKGSQIGALNIKLDEARQSENLLSTYLKRIIIKYLALSDWESQQVITEEKLQENVNVCIELIDKLVVSSINSTAWVEIDPNEIESKFINHLLMNNTIISRDDSTKEKLFLSLRTFGSEF</sequence>
<dbReference type="InParanoid" id="Q6BN24"/>